<sequence>MARKRPRTRRSNSAGLTALSLCLTKHLAPAEGDGSDSNLVFSPGSIYATLALLAAGARGGTLQELLDALGGGSRDDLAAFARRVAERALADRSCSSGGGPAVAFAFPTAAAAAYKAEARAVDFSNEPEKAVNVINGGVAAATNNHIDSILDSSSVNALTNLVVASAIYFKGKWEAPFTKSNTRVDKFHRLDGSFADVPFMRSWRSQLVAVRNGYKVLKLPYKSPAPAPPPPSTQRRRASQSKAADEPDKAAGELPRYSMCIFLPDERDGLAGLVAKIASGPGFCYYRLPTERVQVGDFRLPKFKLSASGSVMQVLRDDMGITSAFVAGEADLSGMAKRDGDEAGTLLHVGDVRHKAVLEVNEEGVAVATSSYMLCGASAVMADQQKTVDFVADHPFVFFVIEEVSRAILFVGRVLDPSI</sequence>
<dbReference type="PANTHER" id="PTHR11461:SF379">
    <property type="entry name" value="SERPIN DOMAIN-CONTAINING PROTEIN"/>
    <property type="match status" value="1"/>
</dbReference>
<evidence type="ECO:0000313" key="6">
    <source>
        <dbReference type="EMBL" id="KAG2556822.1"/>
    </source>
</evidence>
<dbReference type="InterPro" id="IPR042178">
    <property type="entry name" value="Serpin_sf_1"/>
</dbReference>
<feature type="chain" id="PRO_5035950225" description="Serpin domain-containing protein" evidence="4">
    <location>
        <begin position="31"/>
        <end position="419"/>
    </location>
</feature>
<comment type="caution">
    <text evidence="6">The sequence shown here is derived from an EMBL/GenBank/DDBJ whole genome shotgun (WGS) entry which is preliminary data.</text>
</comment>
<dbReference type="Gene3D" id="3.30.497.10">
    <property type="entry name" value="Antithrombin, subunit I, domain 2"/>
    <property type="match status" value="1"/>
</dbReference>
<keyword evidence="4" id="KW-0732">Signal</keyword>
<dbReference type="Pfam" id="PF00079">
    <property type="entry name" value="Serpin"/>
    <property type="match status" value="2"/>
</dbReference>
<proteinExistence type="inferred from homology"/>
<reference evidence="6" key="1">
    <citation type="submission" date="2020-05" db="EMBL/GenBank/DDBJ databases">
        <title>WGS assembly of Panicum virgatum.</title>
        <authorList>
            <person name="Lovell J.T."/>
            <person name="Jenkins J."/>
            <person name="Shu S."/>
            <person name="Juenger T.E."/>
            <person name="Schmutz J."/>
        </authorList>
    </citation>
    <scope>NUCLEOTIDE SEQUENCE</scope>
    <source>
        <strain evidence="6">AP13</strain>
    </source>
</reference>
<feature type="compositionally biased region" description="Pro residues" evidence="3">
    <location>
        <begin position="223"/>
        <end position="232"/>
    </location>
</feature>
<dbReference type="Proteomes" id="UP000823388">
    <property type="component" value="Chromosome 8N"/>
</dbReference>
<dbReference type="InterPro" id="IPR042185">
    <property type="entry name" value="Serpin_sf_2"/>
</dbReference>
<evidence type="ECO:0000256" key="4">
    <source>
        <dbReference type="SAM" id="SignalP"/>
    </source>
</evidence>
<evidence type="ECO:0000256" key="3">
    <source>
        <dbReference type="SAM" id="MobiDB-lite"/>
    </source>
</evidence>
<gene>
    <name evidence="6" type="ORF">PVAP13_8NG154100</name>
</gene>
<evidence type="ECO:0000259" key="5">
    <source>
        <dbReference type="SMART" id="SM00093"/>
    </source>
</evidence>
<dbReference type="PROSITE" id="PS00284">
    <property type="entry name" value="SERPIN"/>
    <property type="match status" value="1"/>
</dbReference>
<organism evidence="6 7">
    <name type="scientific">Panicum virgatum</name>
    <name type="common">Blackwell switchgrass</name>
    <dbReference type="NCBI Taxonomy" id="38727"/>
    <lineage>
        <taxon>Eukaryota</taxon>
        <taxon>Viridiplantae</taxon>
        <taxon>Streptophyta</taxon>
        <taxon>Embryophyta</taxon>
        <taxon>Tracheophyta</taxon>
        <taxon>Spermatophyta</taxon>
        <taxon>Magnoliopsida</taxon>
        <taxon>Liliopsida</taxon>
        <taxon>Poales</taxon>
        <taxon>Poaceae</taxon>
        <taxon>PACMAD clade</taxon>
        <taxon>Panicoideae</taxon>
        <taxon>Panicodae</taxon>
        <taxon>Paniceae</taxon>
        <taxon>Panicinae</taxon>
        <taxon>Panicum</taxon>
        <taxon>Panicum sect. Hiantes</taxon>
    </lineage>
</organism>
<accession>A0A8T0P9I1</accession>
<name>A0A8T0P9I1_PANVG</name>
<dbReference type="GO" id="GO:0004867">
    <property type="term" value="F:serine-type endopeptidase inhibitor activity"/>
    <property type="evidence" value="ECO:0007669"/>
    <property type="project" value="InterPro"/>
</dbReference>
<protein>
    <recommendedName>
        <fullName evidence="5">Serpin domain-containing protein</fullName>
    </recommendedName>
</protein>
<keyword evidence="7" id="KW-1185">Reference proteome</keyword>
<dbReference type="EMBL" id="CM029052">
    <property type="protein sequence ID" value="KAG2556822.1"/>
    <property type="molecule type" value="Genomic_DNA"/>
</dbReference>
<evidence type="ECO:0000256" key="2">
    <source>
        <dbReference type="RuleBase" id="RU000411"/>
    </source>
</evidence>
<dbReference type="SMART" id="SM00093">
    <property type="entry name" value="SERPIN"/>
    <property type="match status" value="1"/>
</dbReference>
<dbReference type="InterPro" id="IPR023795">
    <property type="entry name" value="Serpin_CS"/>
</dbReference>
<dbReference type="InterPro" id="IPR036186">
    <property type="entry name" value="Serpin_sf"/>
</dbReference>
<feature type="domain" description="Serpin" evidence="5">
    <location>
        <begin position="21"/>
        <end position="417"/>
    </location>
</feature>
<dbReference type="InterPro" id="IPR000215">
    <property type="entry name" value="Serpin_fam"/>
</dbReference>
<dbReference type="SUPFAM" id="SSF56574">
    <property type="entry name" value="Serpins"/>
    <property type="match status" value="1"/>
</dbReference>
<dbReference type="PANTHER" id="PTHR11461">
    <property type="entry name" value="SERINE PROTEASE INHIBITOR, SERPIN"/>
    <property type="match status" value="1"/>
</dbReference>
<comment type="similarity">
    <text evidence="1 2">Belongs to the serpin family.</text>
</comment>
<dbReference type="InterPro" id="IPR023796">
    <property type="entry name" value="Serpin_dom"/>
</dbReference>
<evidence type="ECO:0000256" key="1">
    <source>
        <dbReference type="ARBA" id="ARBA00009500"/>
    </source>
</evidence>
<dbReference type="GO" id="GO:0005615">
    <property type="term" value="C:extracellular space"/>
    <property type="evidence" value="ECO:0007669"/>
    <property type="project" value="InterPro"/>
</dbReference>
<dbReference type="OrthoDB" id="680807at2759"/>
<dbReference type="AlphaFoldDB" id="A0A8T0P9I1"/>
<feature type="region of interest" description="Disordered" evidence="3">
    <location>
        <begin position="221"/>
        <end position="250"/>
    </location>
</feature>
<feature type="signal peptide" evidence="4">
    <location>
        <begin position="1"/>
        <end position="30"/>
    </location>
</feature>
<dbReference type="Gene3D" id="2.30.39.10">
    <property type="entry name" value="Alpha-1-antitrypsin, domain 1"/>
    <property type="match status" value="1"/>
</dbReference>
<evidence type="ECO:0000313" key="7">
    <source>
        <dbReference type="Proteomes" id="UP000823388"/>
    </source>
</evidence>